<dbReference type="Proteomes" id="UP000478052">
    <property type="component" value="Unassembled WGS sequence"/>
</dbReference>
<protein>
    <submittedName>
        <fullName evidence="2">COMM domain-containing protein</fullName>
    </submittedName>
</protein>
<comment type="caution">
    <text evidence="2">The sequence shown here is derived from an EMBL/GenBank/DDBJ whole genome shotgun (WGS) entry which is preliminary data.</text>
</comment>
<accession>A0A6G0ZEA8</accession>
<dbReference type="Pfam" id="PF07258">
    <property type="entry name" value="COMM_domain"/>
    <property type="match status" value="1"/>
</dbReference>
<proteinExistence type="predicted"/>
<dbReference type="PROSITE" id="PS51269">
    <property type="entry name" value="COMM"/>
    <property type="match status" value="1"/>
</dbReference>
<dbReference type="InterPro" id="IPR017920">
    <property type="entry name" value="COMM"/>
</dbReference>
<reference evidence="2 3" key="1">
    <citation type="submission" date="2019-08" db="EMBL/GenBank/DDBJ databases">
        <title>Whole genome of Aphis craccivora.</title>
        <authorList>
            <person name="Voronova N.V."/>
            <person name="Shulinski R.S."/>
            <person name="Bandarenka Y.V."/>
            <person name="Zhorov D.G."/>
            <person name="Warner D."/>
        </authorList>
    </citation>
    <scope>NUCLEOTIDE SEQUENCE [LARGE SCALE GENOMIC DNA]</scope>
    <source>
        <strain evidence="2">180601</strain>
        <tissue evidence="2">Whole Body</tissue>
    </source>
</reference>
<gene>
    <name evidence="2" type="ORF">FWK35_00002127</name>
</gene>
<evidence type="ECO:0000313" key="3">
    <source>
        <dbReference type="Proteomes" id="UP000478052"/>
    </source>
</evidence>
<evidence type="ECO:0000313" key="2">
    <source>
        <dbReference type="EMBL" id="KAF0769330.1"/>
    </source>
</evidence>
<organism evidence="2 3">
    <name type="scientific">Aphis craccivora</name>
    <name type="common">Cowpea aphid</name>
    <dbReference type="NCBI Taxonomy" id="307492"/>
    <lineage>
        <taxon>Eukaryota</taxon>
        <taxon>Metazoa</taxon>
        <taxon>Ecdysozoa</taxon>
        <taxon>Arthropoda</taxon>
        <taxon>Hexapoda</taxon>
        <taxon>Insecta</taxon>
        <taxon>Pterygota</taxon>
        <taxon>Neoptera</taxon>
        <taxon>Paraneoptera</taxon>
        <taxon>Hemiptera</taxon>
        <taxon>Sternorrhyncha</taxon>
        <taxon>Aphidomorpha</taxon>
        <taxon>Aphidoidea</taxon>
        <taxon>Aphididae</taxon>
        <taxon>Aphidini</taxon>
        <taxon>Aphis</taxon>
        <taxon>Aphis</taxon>
    </lineage>
</organism>
<evidence type="ECO:0000259" key="1">
    <source>
        <dbReference type="PROSITE" id="PS51269"/>
    </source>
</evidence>
<name>A0A6G0ZEA8_APHCR</name>
<dbReference type="AlphaFoldDB" id="A0A6G0ZEA8"/>
<keyword evidence="3" id="KW-1185">Reference proteome</keyword>
<dbReference type="OrthoDB" id="10373879at2759"/>
<feature type="domain" description="COMM" evidence="1">
    <location>
        <begin position="1"/>
        <end position="58"/>
    </location>
</feature>
<dbReference type="EMBL" id="VUJU01000611">
    <property type="protein sequence ID" value="KAF0769330.1"/>
    <property type="molecule type" value="Genomic_DNA"/>
</dbReference>
<sequence length="58" mass="6517">MGSSSLSTLEEPLLQVILHLKDGPRSNNTTNPKVSENIFLEFSQEELSLFIDKLKQSL</sequence>